<dbReference type="Proteomes" id="UP000515123">
    <property type="component" value="Linkage group 6"/>
</dbReference>
<evidence type="ECO:0000259" key="7">
    <source>
        <dbReference type="PROSITE" id="PS51767"/>
    </source>
</evidence>
<gene>
    <name evidence="9" type="primary">LOC109712148</name>
</gene>
<feature type="domain" description="Peptidase A1" evidence="7">
    <location>
        <begin position="86"/>
        <end position="441"/>
    </location>
</feature>
<dbReference type="CDD" id="cd05476">
    <property type="entry name" value="pepsin_A_like_plant"/>
    <property type="match status" value="1"/>
</dbReference>
<dbReference type="PANTHER" id="PTHR47967">
    <property type="entry name" value="OS07G0603500 PROTEIN-RELATED"/>
    <property type="match status" value="1"/>
</dbReference>
<keyword evidence="6" id="KW-0732">Signal</keyword>
<evidence type="ECO:0000256" key="6">
    <source>
        <dbReference type="SAM" id="SignalP"/>
    </source>
</evidence>
<dbReference type="Pfam" id="PF14543">
    <property type="entry name" value="TAXi_N"/>
    <property type="match status" value="1"/>
</dbReference>
<dbReference type="InterPro" id="IPR032861">
    <property type="entry name" value="TAXi_N"/>
</dbReference>
<organism evidence="8 9">
    <name type="scientific">Ananas comosus</name>
    <name type="common">Pineapple</name>
    <name type="synonym">Ananas ananas</name>
    <dbReference type="NCBI Taxonomy" id="4615"/>
    <lineage>
        <taxon>Eukaryota</taxon>
        <taxon>Viridiplantae</taxon>
        <taxon>Streptophyta</taxon>
        <taxon>Embryophyta</taxon>
        <taxon>Tracheophyta</taxon>
        <taxon>Spermatophyta</taxon>
        <taxon>Magnoliopsida</taxon>
        <taxon>Liliopsida</taxon>
        <taxon>Poales</taxon>
        <taxon>Bromeliaceae</taxon>
        <taxon>Bromelioideae</taxon>
        <taxon>Ananas</taxon>
    </lineage>
</organism>
<dbReference type="InterPro" id="IPR032799">
    <property type="entry name" value="TAXi_C"/>
</dbReference>
<evidence type="ECO:0000313" key="8">
    <source>
        <dbReference type="Proteomes" id="UP000515123"/>
    </source>
</evidence>
<dbReference type="InterPro" id="IPR021109">
    <property type="entry name" value="Peptidase_aspartic_dom_sf"/>
</dbReference>
<dbReference type="OrthoDB" id="1739127at2759"/>
<evidence type="ECO:0000313" key="9">
    <source>
        <dbReference type="RefSeq" id="XP_020091161.1"/>
    </source>
</evidence>
<dbReference type="Pfam" id="PF14541">
    <property type="entry name" value="TAXi_C"/>
    <property type="match status" value="1"/>
</dbReference>
<dbReference type="PROSITE" id="PS51767">
    <property type="entry name" value="PEPTIDASE_A1"/>
    <property type="match status" value="1"/>
</dbReference>
<dbReference type="InterPro" id="IPR033121">
    <property type="entry name" value="PEPTIDASE_A1"/>
</dbReference>
<dbReference type="Gene3D" id="2.40.70.10">
    <property type="entry name" value="Acid Proteases"/>
    <property type="match status" value="2"/>
</dbReference>
<dbReference type="InterPro" id="IPR034161">
    <property type="entry name" value="Pepsin-like_plant"/>
</dbReference>
<dbReference type="GeneID" id="109712148"/>
<dbReference type="GO" id="GO:0005576">
    <property type="term" value="C:extracellular region"/>
    <property type="evidence" value="ECO:0007669"/>
    <property type="project" value="TreeGrafter"/>
</dbReference>
<protein>
    <submittedName>
        <fullName evidence="9">Aspartic proteinase CDR1-like</fullName>
    </submittedName>
</protein>
<dbReference type="SUPFAM" id="SSF50630">
    <property type="entry name" value="Acid proteases"/>
    <property type="match status" value="1"/>
</dbReference>
<feature type="signal peptide" evidence="6">
    <location>
        <begin position="1"/>
        <end position="21"/>
    </location>
</feature>
<evidence type="ECO:0000256" key="4">
    <source>
        <dbReference type="ARBA" id="ARBA00022801"/>
    </source>
</evidence>
<comment type="similarity">
    <text evidence="1">Belongs to the peptidase A1 family.</text>
</comment>
<dbReference type="InterPro" id="IPR051708">
    <property type="entry name" value="Plant_Aspart_Prot_A1"/>
</dbReference>
<evidence type="ECO:0000256" key="5">
    <source>
        <dbReference type="ARBA" id="ARBA00023180"/>
    </source>
</evidence>
<reference evidence="8" key="1">
    <citation type="journal article" date="2015" name="Nat. Genet.">
        <title>The pineapple genome and the evolution of CAM photosynthesis.</title>
        <authorList>
            <person name="Ming R."/>
            <person name="VanBuren R."/>
            <person name="Wai C.M."/>
            <person name="Tang H."/>
            <person name="Schatz M.C."/>
            <person name="Bowers J.E."/>
            <person name="Lyons E."/>
            <person name="Wang M.L."/>
            <person name="Chen J."/>
            <person name="Biggers E."/>
            <person name="Zhang J."/>
            <person name="Huang L."/>
            <person name="Zhang L."/>
            <person name="Miao W."/>
            <person name="Zhang J."/>
            <person name="Ye Z."/>
            <person name="Miao C."/>
            <person name="Lin Z."/>
            <person name="Wang H."/>
            <person name="Zhou H."/>
            <person name="Yim W.C."/>
            <person name="Priest H.D."/>
            <person name="Zheng C."/>
            <person name="Woodhouse M."/>
            <person name="Edger P.P."/>
            <person name="Guyot R."/>
            <person name="Guo H.B."/>
            <person name="Guo H."/>
            <person name="Zheng G."/>
            <person name="Singh R."/>
            <person name="Sharma A."/>
            <person name="Min X."/>
            <person name="Zheng Y."/>
            <person name="Lee H."/>
            <person name="Gurtowski J."/>
            <person name="Sedlazeck F.J."/>
            <person name="Harkess A."/>
            <person name="McKain M.R."/>
            <person name="Liao Z."/>
            <person name="Fang J."/>
            <person name="Liu J."/>
            <person name="Zhang X."/>
            <person name="Zhang Q."/>
            <person name="Hu W."/>
            <person name="Qin Y."/>
            <person name="Wang K."/>
            <person name="Chen L.Y."/>
            <person name="Shirley N."/>
            <person name="Lin Y.R."/>
            <person name="Liu L.Y."/>
            <person name="Hernandez A.G."/>
            <person name="Wright C.L."/>
            <person name="Bulone V."/>
            <person name="Tuskan G.A."/>
            <person name="Heath K."/>
            <person name="Zee F."/>
            <person name="Moore P.H."/>
            <person name="Sunkar R."/>
            <person name="Leebens-Mack J.H."/>
            <person name="Mockler T."/>
            <person name="Bennetzen J.L."/>
            <person name="Freeling M."/>
            <person name="Sankoff D."/>
            <person name="Paterson A.H."/>
            <person name="Zhu X."/>
            <person name="Yang X."/>
            <person name="Smith J.A."/>
            <person name="Cushman J.C."/>
            <person name="Paull R.E."/>
            <person name="Yu Q."/>
        </authorList>
    </citation>
    <scope>NUCLEOTIDE SEQUENCE [LARGE SCALE GENOMIC DNA]</scope>
    <source>
        <strain evidence="8">cv. F153</strain>
    </source>
</reference>
<keyword evidence="3" id="KW-0064">Aspartyl protease</keyword>
<keyword evidence="4" id="KW-0378">Hydrolase</keyword>
<keyword evidence="2" id="KW-0645">Protease</keyword>
<evidence type="ECO:0000256" key="2">
    <source>
        <dbReference type="ARBA" id="ARBA00022670"/>
    </source>
</evidence>
<sequence>MAQLWHATLLLLLLSLTVVHSLHFNLIHKYSVHSPLFPGNLTEVNKVQRLYEGDMARARLLRPSLFGVNYSLELLRPNLKAERYNYLIEVFIGTPARRKYYLVFDTASAVVWLQCKPCIHCWKQDTKIFHPAKESSSFEPISCNHTLCDLTEPGWKCVKGKCHYTLEYGEGSSSRGILASETLGFASEGSGKESVRNFVFGCANDNRGFQPHEKFSGIFGFNMDRWSLASQLTDLIGGRFSYCFSPIVGHNQRPSRLKFGNEAVLRGPRVKTIDIVRLPAEEIYQYPLPLSDVSVAGRRLGFKRGDFAIRKRADGHMVGGFIIDSGSTHTAFSTGGPYERITAAFRAYFRPFKLQPSKHRLFDVCYRLPREGFKGQLPSMTLHFGDHADYTVQPKYTMVEVARNTLCVAITSYPGFSLLGLYHQYDYHFSFNVKEMFLSFVPADCSKVV</sequence>
<dbReference type="Gramene" id="Aco003051.1.mrna1">
    <property type="protein sequence ID" value="Aco003051.1.mrna1.cds1"/>
    <property type="gene ID" value="Aco003051.1.path1"/>
</dbReference>
<feature type="chain" id="PRO_5027892605" evidence="6">
    <location>
        <begin position="22"/>
        <end position="449"/>
    </location>
</feature>
<keyword evidence="5" id="KW-0325">Glycoprotein</keyword>
<dbReference type="RefSeq" id="XP_020091161.1">
    <property type="nucleotide sequence ID" value="XM_020235572.1"/>
</dbReference>
<reference evidence="9" key="2">
    <citation type="submission" date="2025-08" db="UniProtKB">
        <authorList>
            <consortium name="RefSeq"/>
        </authorList>
    </citation>
    <scope>IDENTIFICATION</scope>
    <source>
        <tissue evidence="9">Leaf</tissue>
    </source>
</reference>
<accession>A0A6P5F4S5</accession>
<dbReference type="GO" id="GO:0006508">
    <property type="term" value="P:proteolysis"/>
    <property type="evidence" value="ECO:0007669"/>
    <property type="project" value="UniProtKB-KW"/>
</dbReference>
<evidence type="ECO:0000256" key="1">
    <source>
        <dbReference type="ARBA" id="ARBA00007447"/>
    </source>
</evidence>
<keyword evidence="8" id="KW-1185">Reference proteome</keyword>
<dbReference type="AlphaFoldDB" id="A0A6P5F4S5"/>
<proteinExistence type="inferred from homology"/>
<dbReference type="GO" id="GO:0004190">
    <property type="term" value="F:aspartic-type endopeptidase activity"/>
    <property type="evidence" value="ECO:0007669"/>
    <property type="project" value="UniProtKB-KW"/>
</dbReference>
<evidence type="ECO:0000256" key="3">
    <source>
        <dbReference type="ARBA" id="ARBA00022750"/>
    </source>
</evidence>
<name>A0A6P5F4S5_ANACO</name>
<dbReference type="PANTHER" id="PTHR47967:SF123">
    <property type="entry name" value="ASPARTIC PROTEINASE NEPENTHESIN-1-LIKE"/>
    <property type="match status" value="1"/>
</dbReference>